<dbReference type="RefSeq" id="WP_077279172.1">
    <property type="nucleotide sequence ID" value="NZ_MVBK01000060.1"/>
</dbReference>
<dbReference type="PRINTS" id="PR00075">
    <property type="entry name" value="FACDDSATRASE"/>
</dbReference>
<dbReference type="OrthoDB" id="9768289at2"/>
<feature type="transmembrane region" description="Helical" evidence="12">
    <location>
        <begin position="160"/>
        <end position="180"/>
    </location>
</feature>
<dbReference type="AlphaFoldDB" id="A0A1V3NF07"/>
<dbReference type="PANTHER" id="PTHR11351">
    <property type="entry name" value="ACYL-COA DESATURASE"/>
    <property type="match status" value="1"/>
</dbReference>
<comment type="subcellular location">
    <subcellularLocation>
        <location evidence="1">Membrane</location>
        <topology evidence="1">Multi-pass membrane protein</topology>
    </subcellularLocation>
</comment>
<dbReference type="Proteomes" id="UP000189462">
    <property type="component" value="Unassembled WGS sequence"/>
</dbReference>
<evidence type="ECO:0000256" key="12">
    <source>
        <dbReference type="SAM" id="Phobius"/>
    </source>
</evidence>
<dbReference type="InterPro" id="IPR015876">
    <property type="entry name" value="Acyl-CoA_DS"/>
</dbReference>
<proteinExistence type="inferred from homology"/>
<feature type="transmembrane region" description="Helical" evidence="12">
    <location>
        <begin position="12"/>
        <end position="37"/>
    </location>
</feature>
<keyword evidence="11" id="KW-0275">Fatty acid biosynthesis</keyword>
<feature type="transmembrane region" description="Helical" evidence="12">
    <location>
        <begin position="43"/>
        <end position="64"/>
    </location>
</feature>
<keyword evidence="8" id="KW-0408">Iron</keyword>
<evidence type="ECO:0000256" key="6">
    <source>
        <dbReference type="ARBA" id="ARBA00022989"/>
    </source>
</evidence>
<keyword evidence="15" id="KW-1185">Reference proteome</keyword>
<dbReference type="GO" id="GO:0006633">
    <property type="term" value="P:fatty acid biosynthetic process"/>
    <property type="evidence" value="ECO:0007669"/>
    <property type="project" value="UniProtKB-KW"/>
</dbReference>
<evidence type="ECO:0000256" key="10">
    <source>
        <dbReference type="ARBA" id="ARBA00023136"/>
    </source>
</evidence>
<evidence type="ECO:0000256" key="3">
    <source>
        <dbReference type="ARBA" id="ARBA00022516"/>
    </source>
</evidence>
<dbReference type="STRING" id="108003.B1C78_10840"/>
<name>A0A1V3NF07_9GAMM</name>
<evidence type="ECO:0000256" key="5">
    <source>
        <dbReference type="ARBA" id="ARBA00022832"/>
    </source>
</evidence>
<dbReference type="EMBL" id="MVBK01000060">
    <property type="protein sequence ID" value="OOG23615.1"/>
    <property type="molecule type" value="Genomic_DNA"/>
</dbReference>
<evidence type="ECO:0000256" key="7">
    <source>
        <dbReference type="ARBA" id="ARBA00023002"/>
    </source>
</evidence>
<dbReference type="GO" id="GO:0016020">
    <property type="term" value="C:membrane"/>
    <property type="evidence" value="ECO:0007669"/>
    <property type="project" value="UniProtKB-SubCell"/>
</dbReference>
<keyword evidence="5" id="KW-0276">Fatty acid metabolism</keyword>
<organism evidence="14 15">
    <name type="scientific">Thioalkalivibrio denitrificans</name>
    <dbReference type="NCBI Taxonomy" id="108003"/>
    <lineage>
        <taxon>Bacteria</taxon>
        <taxon>Pseudomonadati</taxon>
        <taxon>Pseudomonadota</taxon>
        <taxon>Gammaproteobacteria</taxon>
        <taxon>Chromatiales</taxon>
        <taxon>Ectothiorhodospiraceae</taxon>
        <taxon>Thioalkalivibrio</taxon>
    </lineage>
</organism>
<evidence type="ECO:0000313" key="15">
    <source>
        <dbReference type="Proteomes" id="UP000189462"/>
    </source>
</evidence>
<keyword evidence="3" id="KW-0444">Lipid biosynthesis</keyword>
<evidence type="ECO:0000256" key="2">
    <source>
        <dbReference type="ARBA" id="ARBA00008749"/>
    </source>
</evidence>
<evidence type="ECO:0000256" key="4">
    <source>
        <dbReference type="ARBA" id="ARBA00022692"/>
    </source>
</evidence>
<reference evidence="14 15" key="1">
    <citation type="submission" date="2017-02" db="EMBL/GenBank/DDBJ databases">
        <title>Genomic diversity within the haloalkaliphilic genus Thioalkalivibrio.</title>
        <authorList>
            <person name="Ahn A.-C."/>
            <person name="Meier-Kolthoff J."/>
            <person name="Overmars L."/>
            <person name="Richter M."/>
            <person name="Woyke T."/>
            <person name="Sorokin D.Y."/>
            <person name="Muyzer G."/>
        </authorList>
    </citation>
    <scope>NUCLEOTIDE SEQUENCE [LARGE SCALE GENOMIC DNA]</scope>
    <source>
        <strain evidence="14 15">ALJD</strain>
    </source>
</reference>
<protein>
    <submittedName>
        <fullName evidence="14">Acyl-CoA desaturase</fullName>
    </submittedName>
</protein>
<dbReference type="CDD" id="cd03505">
    <property type="entry name" value="Delta9-FADS-like"/>
    <property type="match status" value="1"/>
</dbReference>
<dbReference type="GO" id="GO:0016717">
    <property type="term" value="F:oxidoreductase activity, acting on paired donors, with oxidation of a pair of donors resulting in the reduction of molecular oxygen to two molecules of water"/>
    <property type="evidence" value="ECO:0007669"/>
    <property type="project" value="InterPro"/>
</dbReference>
<feature type="domain" description="Fatty acid desaturase" evidence="13">
    <location>
        <begin position="45"/>
        <end position="265"/>
    </location>
</feature>
<evidence type="ECO:0000256" key="1">
    <source>
        <dbReference type="ARBA" id="ARBA00004141"/>
    </source>
</evidence>
<keyword evidence="7" id="KW-0560">Oxidoreductase</keyword>
<keyword evidence="6 12" id="KW-1133">Transmembrane helix</keyword>
<dbReference type="Pfam" id="PF00487">
    <property type="entry name" value="FA_desaturase"/>
    <property type="match status" value="1"/>
</dbReference>
<comment type="similarity">
    <text evidence="2">Belongs to the fatty acid desaturase type 2 family.</text>
</comment>
<gene>
    <name evidence="14" type="ORF">B1C78_10840</name>
</gene>
<evidence type="ECO:0000256" key="8">
    <source>
        <dbReference type="ARBA" id="ARBA00023004"/>
    </source>
</evidence>
<evidence type="ECO:0000313" key="14">
    <source>
        <dbReference type="EMBL" id="OOG23615.1"/>
    </source>
</evidence>
<keyword evidence="10 12" id="KW-0472">Membrane</keyword>
<dbReference type="PANTHER" id="PTHR11351:SF31">
    <property type="entry name" value="DESATURASE 1, ISOFORM A-RELATED"/>
    <property type="match status" value="1"/>
</dbReference>
<sequence>MSTSESGKTRPRLIWTTTLMFSLTALGAVTLVPWYGLTHGYSASAWVAFALFMVFASMSITAGYHRLWAHRTYEAHRSVRLFMALWGAAALQNSILVWASGHRTHHRHVDDNDRDPYSAGRGFWFSHIGWMLRDHPSGQENFSNAPDLLRDPIVMWQHRWYVPIALGMNIVPAALLGLVFGNVIEMLLLAGLLRLVLGHHFTFFINSLAHTWGRRPYTDENSARDNDVLAVLTFGEGYHNFHHKFQYDYRNGVRWWQYDPTKWLIATLSWLGLAENLKRASNFQIQQAMIAMQFRKAREKLARAGGNVEKWKALLEHEYQHFLSVLEQWKALKSSLYAETRRHLAYHWEHALVRTRIREFEYRLKMQRKRLALLTLQLS</sequence>
<keyword evidence="4 12" id="KW-0812">Transmembrane</keyword>
<evidence type="ECO:0000256" key="9">
    <source>
        <dbReference type="ARBA" id="ARBA00023098"/>
    </source>
</evidence>
<evidence type="ECO:0000259" key="13">
    <source>
        <dbReference type="Pfam" id="PF00487"/>
    </source>
</evidence>
<accession>A0A1V3NF07</accession>
<comment type="caution">
    <text evidence="14">The sequence shown here is derived from an EMBL/GenBank/DDBJ whole genome shotgun (WGS) entry which is preliminary data.</text>
</comment>
<evidence type="ECO:0000256" key="11">
    <source>
        <dbReference type="ARBA" id="ARBA00023160"/>
    </source>
</evidence>
<dbReference type="InterPro" id="IPR005804">
    <property type="entry name" value="FA_desaturase_dom"/>
</dbReference>
<keyword evidence="9" id="KW-0443">Lipid metabolism</keyword>